<keyword evidence="2" id="KW-1185">Reference proteome</keyword>
<evidence type="ECO:0000313" key="1">
    <source>
        <dbReference type="EMBL" id="MFH6985622.1"/>
    </source>
</evidence>
<name>A0ABW7NDB8_9BACT</name>
<reference evidence="1 2" key="1">
    <citation type="journal article" date="2013" name="Int. J. Syst. Evol. Microbiol.">
        <title>Marinoscillum luteum sp. nov., isolated from marine sediment.</title>
        <authorList>
            <person name="Cha I.T."/>
            <person name="Park S.J."/>
            <person name="Kim S.J."/>
            <person name="Kim J.G."/>
            <person name="Jung M.Y."/>
            <person name="Shin K.S."/>
            <person name="Kwon K.K."/>
            <person name="Yang S.H."/>
            <person name="Seo Y.S."/>
            <person name="Rhee S.K."/>
        </authorList>
    </citation>
    <scope>NUCLEOTIDE SEQUENCE [LARGE SCALE GENOMIC DNA]</scope>
    <source>
        <strain evidence="1 2">KCTC 23939</strain>
    </source>
</reference>
<dbReference type="RefSeq" id="WP_395419039.1">
    <property type="nucleotide sequence ID" value="NZ_JBIPKE010000020.1"/>
</dbReference>
<sequence length="72" mass="8352">MRLMKMSVLRQAQHDIFNANLPTCQWFDRLTMIDGEAISAAILRAWKTSARHFKTIKFASKSEHTLTNDEEV</sequence>
<comment type="caution">
    <text evidence="1">The sequence shown here is derived from an EMBL/GenBank/DDBJ whole genome shotgun (WGS) entry which is preliminary data.</text>
</comment>
<protein>
    <submittedName>
        <fullName evidence="1">Uncharacterized protein</fullName>
    </submittedName>
</protein>
<dbReference type="Proteomes" id="UP001610063">
    <property type="component" value="Unassembled WGS sequence"/>
</dbReference>
<dbReference type="EMBL" id="JBIPKE010000020">
    <property type="protein sequence ID" value="MFH6985622.1"/>
    <property type="molecule type" value="Genomic_DNA"/>
</dbReference>
<accession>A0ABW7NDB8</accession>
<evidence type="ECO:0000313" key="2">
    <source>
        <dbReference type="Proteomes" id="UP001610063"/>
    </source>
</evidence>
<proteinExistence type="predicted"/>
<gene>
    <name evidence="1" type="ORF">ACHKAR_19375</name>
</gene>
<organism evidence="1 2">
    <name type="scientific">Marinoscillum luteum</name>
    <dbReference type="NCBI Taxonomy" id="861051"/>
    <lineage>
        <taxon>Bacteria</taxon>
        <taxon>Pseudomonadati</taxon>
        <taxon>Bacteroidota</taxon>
        <taxon>Cytophagia</taxon>
        <taxon>Cytophagales</taxon>
        <taxon>Reichenbachiellaceae</taxon>
        <taxon>Marinoscillum</taxon>
    </lineage>
</organism>